<dbReference type="EMBL" id="LAZR01004264">
    <property type="protein sequence ID" value="KKN10224.1"/>
    <property type="molecule type" value="Genomic_DNA"/>
</dbReference>
<evidence type="ECO:0000313" key="1">
    <source>
        <dbReference type="EMBL" id="KKN10224.1"/>
    </source>
</evidence>
<reference evidence="1" key="1">
    <citation type="journal article" date="2015" name="Nature">
        <title>Complex archaea that bridge the gap between prokaryotes and eukaryotes.</title>
        <authorList>
            <person name="Spang A."/>
            <person name="Saw J.H."/>
            <person name="Jorgensen S.L."/>
            <person name="Zaremba-Niedzwiedzka K."/>
            <person name="Martijn J."/>
            <person name="Lind A.E."/>
            <person name="van Eijk R."/>
            <person name="Schleper C."/>
            <person name="Guy L."/>
            <person name="Ettema T.J."/>
        </authorList>
    </citation>
    <scope>NUCLEOTIDE SEQUENCE</scope>
</reference>
<dbReference type="AlphaFoldDB" id="A0A0F9MWY3"/>
<protein>
    <submittedName>
        <fullName evidence="1">Uncharacterized protein</fullName>
    </submittedName>
</protein>
<proteinExistence type="predicted"/>
<organism evidence="1">
    <name type="scientific">marine sediment metagenome</name>
    <dbReference type="NCBI Taxonomy" id="412755"/>
    <lineage>
        <taxon>unclassified sequences</taxon>
        <taxon>metagenomes</taxon>
        <taxon>ecological metagenomes</taxon>
    </lineage>
</organism>
<sequence>MKFKKARRVIREAFKKDPDFKRTYVDNVATRLLDAYVDPDAISGLRTFDLRDKTTRDKLATEIIDLIFGK</sequence>
<accession>A0A0F9MWY3</accession>
<gene>
    <name evidence="1" type="ORF">LCGC14_1038800</name>
</gene>
<comment type="caution">
    <text evidence="1">The sequence shown here is derived from an EMBL/GenBank/DDBJ whole genome shotgun (WGS) entry which is preliminary data.</text>
</comment>
<name>A0A0F9MWY3_9ZZZZ</name>